<evidence type="ECO:0000256" key="8">
    <source>
        <dbReference type="ARBA" id="ARBA00049047"/>
    </source>
</evidence>
<dbReference type="InterPro" id="IPR002028">
    <property type="entry name" value="Trp_synthase_suA"/>
</dbReference>
<dbReference type="GO" id="GO:0005829">
    <property type="term" value="C:cytosol"/>
    <property type="evidence" value="ECO:0007669"/>
    <property type="project" value="TreeGrafter"/>
</dbReference>
<dbReference type="EC" id="4.2.1.20" evidence="9"/>
<reference evidence="11" key="1">
    <citation type="journal article" date="2014" name="Int. J. Syst. Evol. Microbiol.">
        <title>Complete genome sequence of Corynebacterium casei LMG S-19264T (=DSM 44701T), isolated from a smear-ripened cheese.</title>
        <authorList>
            <consortium name="US DOE Joint Genome Institute (JGI-PGF)"/>
            <person name="Walter F."/>
            <person name="Albersmeier A."/>
            <person name="Kalinowski J."/>
            <person name="Ruckert C."/>
        </authorList>
    </citation>
    <scope>NUCLEOTIDE SEQUENCE</scope>
    <source>
        <strain evidence="11">JCM 14719</strain>
    </source>
</reference>
<keyword evidence="6 9" id="KW-0057">Aromatic amino acid biosynthesis</keyword>
<dbReference type="RefSeq" id="WP_188816830.1">
    <property type="nucleotide sequence ID" value="NZ_BMOF01000010.1"/>
</dbReference>
<comment type="subunit">
    <text evidence="3 9">Tetramer of two alpha and two beta chains.</text>
</comment>
<dbReference type="FunFam" id="3.20.20.70:FF:000037">
    <property type="entry name" value="Tryptophan synthase alpha chain"/>
    <property type="match status" value="1"/>
</dbReference>
<evidence type="ECO:0000256" key="3">
    <source>
        <dbReference type="ARBA" id="ARBA00011270"/>
    </source>
</evidence>
<feature type="active site" description="Proton acceptor" evidence="9">
    <location>
        <position position="57"/>
    </location>
</feature>
<dbReference type="PANTHER" id="PTHR43406:SF1">
    <property type="entry name" value="TRYPTOPHAN SYNTHASE ALPHA CHAIN, CHLOROPLASTIC"/>
    <property type="match status" value="1"/>
</dbReference>
<evidence type="ECO:0000313" key="11">
    <source>
        <dbReference type="EMBL" id="GGJ96153.1"/>
    </source>
</evidence>
<dbReference type="InterPro" id="IPR013785">
    <property type="entry name" value="Aldolase_TIM"/>
</dbReference>
<dbReference type="Gene3D" id="3.20.20.70">
    <property type="entry name" value="Aldolase class I"/>
    <property type="match status" value="1"/>
</dbReference>
<dbReference type="SUPFAM" id="SSF51366">
    <property type="entry name" value="Ribulose-phoshate binding barrel"/>
    <property type="match status" value="1"/>
</dbReference>
<dbReference type="GO" id="GO:0004834">
    <property type="term" value="F:tryptophan synthase activity"/>
    <property type="evidence" value="ECO:0007669"/>
    <property type="project" value="UniProtKB-UniRule"/>
</dbReference>
<feature type="active site" description="Proton acceptor" evidence="9">
    <location>
        <position position="46"/>
    </location>
</feature>
<keyword evidence="7 9" id="KW-0456">Lyase</keyword>
<reference evidence="11" key="2">
    <citation type="submission" date="2020-09" db="EMBL/GenBank/DDBJ databases">
        <authorList>
            <person name="Sun Q."/>
            <person name="Ohkuma M."/>
        </authorList>
    </citation>
    <scope>NUCLEOTIDE SEQUENCE</scope>
    <source>
        <strain evidence="11">JCM 14719</strain>
    </source>
</reference>
<evidence type="ECO:0000256" key="2">
    <source>
        <dbReference type="ARBA" id="ARBA00004733"/>
    </source>
</evidence>
<keyword evidence="4 9" id="KW-0028">Amino-acid biosynthesis</keyword>
<dbReference type="NCBIfam" id="TIGR00262">
    <property type="entry name" value="trpA"/>
    <property type="match status" value="1"/>
</dbReference>
<dbReference type="Pfam" id="PF00290">
    <property type="entry name" value="Trp_syntA"/>
    <property type="match status" value="1"/>
</dbReference>
<gene>
    <name evidence="9 11" type="primary">trpA</name>
    <name evidence="11" type="ORF">GCM10007043_07510</name>
</gene>
<dbReference type="AlphaFoldDB" id="A0A8J3FDH6"/>
<dbReference type="InterPro" id="IPR011060">
    <property type="entry name" value="RibuloseP-bd_barrel"/>
</dbReference>
<evidence type="ECO:0000256" key="5">
    <source>
        <dbReference type="ARBA" id="ARBA00022822"/>
    </source>
</evidence>
<evidence type="ECO:0000313" key="12">
    <source>
        <dbReference type="Proteomes" id="UP000637720"/>
    </source>
</evidence>
<evidence type="ECO:0000256" key="7">
    <source>
        <dbReference type="ARBA" id="ARBA00023239"/>
    </source>
</evidence>
<comment type="caution">
    <text evidence="11">The sequence shown here is derived from an EMBL/GenBank/DDBJ whole genome shotgun (WGS) entry which is preliminary data.</text>
</comment>
<dbReference type="PROSITE" id="PS00167">
    <property type="entry name" value="TRP_SYNTHASE_ALPHA"/>
    <property type="match status" value="1"/>
</dbReference>
<organism evidence="11 12">
    <name type="scientific">Calditerricola satsumensis</name>
    <dbReference type="NCBI Taxonomy" id="373054"/>
    <lineage>
        <taxon>Bacteria</taxon>
        <taxon>Bacillati</taxon>
        <taxon>Bacillota</taxon>
        <taxon>Bacilli</taxon>
        <taxon>Bacillales</taxon>
        <taxon>Bacillaceae</taxon>
        <taxon>Calditerricola</taxon>
    </lineage>
</organism>
<comment type="function">
    <text evidence="1 9">The alpha subunit is responsible for the aldol cleavage of indoleglycerol phosphate to indole and glyceraldehyde 3-phosphate.</text>
</comment>
<dbReference type="UniPathway" id="UPA00035">
    <property type="reaction ID" value="UER00044"/>
</dbReference>
<sequence length="265" mass="27654">MAALAQAFARTDRPAFVPFLVAGYPTPEATVELALALEEAGADVLELGVPYSDPLADGPVIQTAAAAALARGMTVAGVFELLVQMRRAGLTLPVVLLAYANTVLQKGERAFVDRLRASGGDGLIVPDLPHEEAGELRAAAAAAEVALVPLVAPTSRGRIARIVTEATGFVYAVSSLGVTGERDALHPDLRAFLADVRAASPVPVAVGFGLHRREQVRAVAPFVDGVIVGSALVRLVMEREDDLASPARRGEALAAVRRFVANLLN</sequence>
<comment type="pathway">
    <text evidence="2 9">Amino-acid biosynthesis; L-tryptophan biosynthesis; L-tryptophan from chorismate: step 5/5.</text>
</comment>
<comment type="catalytic activity">
    <reaction evidence="8 9">
        <text>(1S,2R)-1-C-(indol-3-yl)glycerol 3-phosphate + L-serine = D-glyceraldehyde 3-phosphate + L-tryptophan + H2O</text>
        <dbReference type="Rhea" id="RHEA:10532"/>
        <dbReference type="ChEBI" id="CHEBI:15377"/>
        <dbReference type="ChEBI" id="CHEBI:33384"/>
        <dbReference type="ChEBI" id="CHEBI:57912"/>
        <dbReference type="ChEBI" id="CHEBI:58866"/>
        <dbReference type="ChEBI" id="CHEBI:59776"/>
        <dbReference type="EC" id="4.2.1.20"/>
    </reaction>
</comment>
<name>A0A8J3FDH6_9BACI</name>
<proteinExistence type="inferred from homology"/>
<dbReference type="EMBL" id="BMOF01000010">
    <property type="protein sequence ID" value="GGJ96153.1"/>
    <property type="molecule type" value="Genomic_DNA"/>
</dbReference>
<dbReference type="HAMAP" id="MF_00131">
    <property type="entry name" value="Trp_synth_alpha"/>
    <property type="match status" value="1"/>
</dbReference>
<evidence type="ECO:0000256" key="6">
    <source>
        <dbReference type="ARBA" id="ARBA00023141"/>
    </source>
</evidence>
<keyword evidence="12" id="KW-1185">Reference proteome</keyword>
<evidence type="ECO:0000256" key="1">
    <source>
        <dbReference type="ARBA" id="ARBA00003365"/>
    </source>
</evidence>
<dbReference type="Proteomes" id="UP000637720">
    <property type="component" value="Unassembled WGS sequence"/>
</dbReference>
<dbReference type="PANTHER" id="PTHR43406">
    <property type="entry name" value="TRYPTOPHAN SYNTHASE, ALPHA CHAIN"/>
    <property type="match status" value="1"/>
</dbReference>
<comment type="similarity">
    <text evidence="9 10">Belongs to the TrpA family.</text>
</comment>
<protein>
    <recommendedName>
        <fullName evidence="9">Tryptophan synthase alpha chain</fullName>
        <ecNumber evidence="9">4.2.1.20</ecNumber>
    </recommendedName>
</protein>
<evidence type="ECO:0000256" key="10">
    <source>
        <dbReference type="RuleBase" id="RU003662"/>
    </source>
</evidence>
<evidence type="ECO:0000256" key="4">
    <source>
        <dbReference type="ARBA" id="ARBA00022605"/>
    </source>
</evidence>
<evidence type="ECO:0000256" key="9">
    <source>
        <dbReference type="HAMAP-Rule" id="MF_00131"/>
    </source>
</evidence>
<dbReference type="CDD" id="cd04724">
    <property type="entry name" value="Tryptophan_synthase_alpha"/>
    <property type="match status" value="1"/>
</dbReference>
<keyword evidence="5 9" id="KW-0822">Tryptophan biosynthesis</keyword>
<dbReference type="InterPro" id="IPR018204">
    <property type="entry name" value="Trp_synthase_alpha_AS"/>
</dbReference>
<accession>A0A8J3FDH6</accession>